<gene>
    <name evidence="1" type="ORF">LARSCL_LOCUS6629</name>
</gene>
<protein>
    <submittedName>
        <fullName evidence="1">Uncharacterized protein</fullName>
    </submittedName>
</protein>
<comment type="caution">
    <text evidence="1">The sequence shown here is derived from an EMBL/GenBank/DDBJ whole genome shotgun (WGS) entry which is preliminary data.</text>
</comment>
<evidence type="ECO:0000313" key="1">
    <source>
        <dbReference type="EMBL" id="CAL1272875.1"/>
    </source>
</evidence>
<sequence>MYIFPAFVEENKKGNSNKMKLEVNKSPKYQMNQLLLWLKNITLLIFEFKLKFLCKCI</sequence>
<accession>A0AAV1ZMD7</accession>
<evidence type="ECO:0000313" key="2">
    <source>
        <dbReference type="Proteomes" id="UP001497382"/>
    </source>
</evidence>
<dbReference type="AlphaFoldDB" id="A0AAV1ZMD7"/>
<dbReference type="EMBL" id="CAXIEN010000064">
    <property type="protein sequence ID" value="CAL1272875.1"/>
    <property type="molecule type" value="Genomic_DNA"/>
</dbReference>
<reference evidence="1 2" key="1">
    <citation type="submission" date="2024-04" db="EMBL/GenBank/DDBJ databases">
        <authorList>
            <person name="Rising A."/>
            <person name="Reimegard J."/>
            <person name="Sonavane S."/>
            <person name="Akerstrom W."/>
            <person name="Nylinder S."/>
            <person name="Hedman E."/>
            <person name="Kallberg Y."/>
        </authorList>
    </citation>
    <scope>NUCLEOTIDE SEQUENCE [LARGE SCALE GENOMIC DNA]</scope>
</reference>
<keyword evidence="2" id="KW-1185">Reference proteome</keyword>
<name>A0AAV1ZMD7_9ARAC</name>
<proteinExistence type="predicted"/>
<organism evidence="1 2">
    <name type="scientific">Larinioides sclopetarius</name>
    <dbReference type="NCBI Taxonomy" id="280406"/>
    <lineage>
        <taxon>Eukaryota</taxon>
        <taxon>Metazoa</taxon>
        <taxon>Ecdysozoa</taxon>
        <taxon>Arthropoda</taxon>
        <taxon>Chelicerata</taxon>
        <taxon>Arachnida</taxon>
        <taxon>Araneae</taxon>
        <taxon>Araneomorphae</taxon>
        <taxon>Entelegynae</taxon>
        <taxon>Araneoidea</taxon>
        <taxon>Araneidae</taxon>
        <taxon>Larinioides</taxon>
    </lineage>
</organism>
<dbReference type="Proteomes" id="UP001497382">
    <property type="component" value="Unassembled WGS sequence"/>
</dbReference>